<name>A0A3L7JIL4_9BACI</name>
<dbReference type="PANTHER" id="PTHR30383:SF27">
    <property type="entry name" value="SPORE GERMINATION LIPASE LIPC"/>
    <property type="match status" value="1"/>
</dbReference>
<dbReference type="Gene3D" id="3.40.50.1110">
    <property type="entry name" value="SGNH hydrolase"/>
    <property type="match status" value="1"/>
</dbReference>
<gene>
    <name evidence="3" type="ORF">D9X91_21700</name>
</gene>
<organism evidence="3 4">
    <name type="scientific">Falsibacillus albus</name>
    <dbReference type="NCBI Taxonomy" id="2478915"/>
    <lineage>
        <taxon>Bacteria</taxon>
        <taxon>Bacillati</taxon>
        <taxon>Bacillota</taxon>
        <taxon>Bacilli</taxon>
        <taxon>Bacillales</taxon>
        <taxon>Bacillaceae</taxon>
        <taxon>Falsibacillus</taxon>
    </lineage>
</organism>
<reference evidence="3 4" key="1">
    <citation type="submission" date="2018-10" db="EMBL/GenBank/DDBJ databases">
        <title>Falsibacillus sp. genome draft.</title>
        <authorList>
            <person name="Shi S."/>
        </authorList>
    </citation>
    <scope>NUCLEOTIDE SEQUENCE [LARGE SCALE GENOMIC DNA]</scope>
    <source>
        <strain evidence="3 4">GY 10110</strain>
    </source>
</reference>
<dbReference type="PANTHER" id="PTHR30383">
    <property type="entry name" value="THIOESTERASE 1/PROTEASE 1/LYSOPHOSPHOLIPASE L1"/>
    <property type="match status" value="1"/>
</dbReference>
<feature type="region of interest" description="Disordered" evidence="1">
    <location>
        <begin position="274"/>
        <end position="300"/>
    </location>
</feature>
<evidence type="ECO:0000313" key="4">
    <source>
        <dbReference type="Proteomes" id="UP000276770"/>
    </source>
</evidence>
<dbReference type="Proteomes" id="UP000276770">
    <property type="component" value="Unassembled WGS sequence"/>
</dbReference>
<dbReference type="RefSeq" id="WP_121682747.1">
    <property type="nucleotide sequence ID" value="NZ_RCVZ01000028.1"/>
</dbReference>
<evidence type="ECO:0000313" key="3">
    <source>
        <dbReference type="EMBL" id="RLQ90628.1"/>
    </source>
</evidence>
<evidence type="ECO:0000259" key="2">
    <source>
        <dbReference type="Pfam" id="PF13472"/>
    </source>
</evidence>
<sequence>MYHTLKKLFFLLLLFGLLLSVSFVHTSKANAQERINYLALGDSLAAGMTPYDQIGSSYTDLIAMGLKQSGSLAGFSKTFAIPGYTSGQLLGQLQDRNVQEAVKQADLITISSGANDLLQLIQKDPDHLTVRYQQIPVDFALNQLRLNEEEILSRIHRLNSHAKVFVMGYYFPFPHIAPDHKQGTAGELAILNKILEQSAERNGAVFVPVSNEFGLDAKSLIPNPSDVHPLETGYLKMANQFFRTYTNGRIALSASVLAHLPKPIPLTELIEKERQRQERQAGTAGAESQPVHITAPYVTQ</sequence>
<dbReference type="GO" id="GO:0004622">
    <property type="term" value="F:phosphatidylcholine lysophospholipase activity"/>
    <property type="evidence" value="ECO:0007669"/>
    <property type="project" value="TreeGrafter"/>
</dbReference>
<dbReference type="InterPro" id="IPR036514">
    <property type="entry name" value="SGNH_hydro_sf"/>
</dbReference>
<dbReference type="OrthoDB" id="1815486at2"/>
<keyword evidence="3" id="KW-0378">Hydrolase</keyword>
<dbReference type="AlphaFoldDB" id="A0A3L7JIL4"/>
<keyword evidence="4" id="KW-1185">Reference proteome</keyword>
<accession>A0A3L7JIL4</accession>
<dbReference type="EMBL" id="RCVZ01000028">
    <property type="protein sequence ID" value="RLQ90628.1"/>
    <property type="molecule type" value="Genomic_DNA"/>
</dbReference>
<dbReference type="InterPro" id="IPR013830">
    <property type="entry name" value="SGNH_hydro"/>
</dbReference>
<protein>
    <submittedName>
        <fullName evidence="3">SGNH/GDSL hydrolase family protein</fullName>
    </submittedName>
</protein>
<dbReference type="SUPFAM" id="SSF52266">
    <property type="entry name" value="SGNH hydrolase"/>
    <property type="match status" value="1"/>
</dbReference>
<comment type="caution">
    <text evidence="3">The sequence shown here is derived from an EMBL/GenBank/DDBJ whole genome shotgun (WGS) entry which is preliminary data.</text>
</comment>
<evidence type="ECO:0000256" key="1">
    <source>
        <dbReference type="SAM" id="MobiDB-lite"/>
    </source>
</evidence>
<proteinExistence type="predicted"/>
<dbReference type="Pfam" id="PF13472">
    <property type="entry name" value="Lipase_GDSL_2"/>
    <property type="match status" value="1"/>
</dbReference>
<dbReference type="InterPro" id="IPR051532">
    <property type="entry name" value="Ester_Hydrolysis_Enzymes"/>
</dbReference>
<feature type="domain" description="SGNH hydrolase-type esterase" evidence="2">
    <location>
        <begin position="39"/>
        <end position="234"/>
    </location>
</feature>